<dbReference type="PANTHER" id="PTHR33112">
    <property type="entry name" value="DOMAIN PROTEIN, PUTATIVE-RELATED"/>
    <property type="match status" value="1"/>
</dbReference>
<dbReference type="OrthoDB" id="3758768at2759"/>
<dbReference type="EMBL" id="ML977360">
    <property type="protein sequence ID" value="KAF2106700.1"/>
    <property type="molecule type" value="Genomic_DNA"/>
</dbReference>
<keyword evidence="2" id="KW-1185">Reference proteome</keyword>
<protein>
    <submittedName>
        <fullName evidence="1">Uncharacterized protein</fullName>
    </submittedName>
</protein>
<organism evidence="1 2">
    <name type="scientific">Lophiotrema nucula</name>
    <dbReference type="NCBI Taxonomy" id="690887"/>
    <lineage>
        <taxon>Eukaryota</taxon>
        <taxon>Fungi</taxon>
        <taxon>Dikarya</taxon>
        <taxon>Ascomycota</taxon>
        <taxon>Pezizomycotina</taxon>
        <taxon>Dothideomycetes</taxon>
        <taxon>Pleosporomycetidae</taxon>
        <taxon>Pleosporales</taxon>
        <taxon>Lophiotremataceae</taxon>
        <taxon>Lophiotrema</taxon>
    </lineage>
</organism>
<dbReference type="PANTHER" id="PTHR33112:SF16">
    <property type="entry name" value="HETEROKARYON INCOMPATIBILITY DOMAIN-CONTAINING PROTEIN"/>
    <property type="match status" value="1"/>
</dbReference>
<proteinExistence type="predicted"/>
<dbReference type="Proteomes" id="UP000799770">
    <property type="component" value="Unassembled WGS sequence"/>
</dbReference>
<accession>A0A6A5YI98</accession>
<gene>
    <name evidence="1" type="ORF">BDV96DRAFT_654487</name>
</gene>
<sequence>MFKLRLVAYTALVHRYTTRNLSFGEDKLSAFSGILSALVKPFPGSSMGGLPEYFLDYALLWVAIRPQSIQVPGRGRVRQFLSWSWAGWYGSKSYYNGPLYLNDFRQKGFDMGDRIPETHLVMELKAMGTSYQTPIRPLARITDGTIPSTESIRATIPTGHEVLHFSAEVASVQNVLLAGLNLRTGTTAIRIRAQD</sequence>
<evidence type="ECO:0000313" key="2">
    <source>
        <dbReference type="Proteomes" id="UP000799770"/>
    </source>
</evidence>
<evidence type="ECO:0000313" key="1">
    <source>
        <dbReference type="EMBL" id="KAF2106700.1"/>
    </source>
</evidence>
<reference evidence="1" key="1">
    <citation type="journal article" date="2020" name="Stud. Mycol.">
        <title>101 Dothideomycetes genomes: a test case for predicting lifestyles and emergence of pathogens.</title>
        <authorList>
            <person name="Haridas S."/>
            <person name="Albert R."/>
            <person name="Binder M."/>
            <person name="Bloem J."/>
            <person name="Labutti K."/>
            <person name="Salamov A."/>
            <person name="Andreopoulos B."/>
            <person name="Baker S."/>
            <person name="Barry K."/>
            <person name="Bills G."/>
            <person name="Bluhm B."/>
            <person name="Cannon C."/>
            <person name="Castanera R."/>
            <person name="Culley D."/>
            <person name="Daum C."/>
            <person name="Ezra D."/>
            <person name="Gonzalez J."/>
            <person name="Henrissat B."/>
            <person name="Kuo A."/>
            <person name="Liang C."/>
            <person name="Lipzen A."/>
            <person name="Lutzoni F."/>
            <person name="Magnuson J."/>
            <person name="Mondo S."/>
            <person name="Nolan M."/>
            <person name="Ohm R."/>
            <person name="Pangilinan J."/>
            <person name="Park H.-J."/>
            <person name="Ramirez L."/>
            <person name="Alfaro M."/>
            <person name="Sun H."/>
            <person name="Tritt A."/>
            <person name="Yoshinaga Y."/>
            <person name="Zwiers L.-H."/>
            <person name="Turgeon B."/>
            <person name="Goodwin S."/>
            <person name="Spatafora J."/>
            <person name="Crous P."/>
            <person name="Grigoriev I."/>
        </authorList>
    </citation>
    <scope>NUCLEOTIDE SEQUENCE</scope>
    <source>
        <strain evidence="1">CBS 627.86</strain>
    </source>
</reference>
<dbReference type="AlphaFoldDB" id="A0A6A5YI98"/>
<name>A0A6A5YI98_9PLEO</name>